<evidence type="ECO:0000313" key="3">
    <source>
        <dbReference type="Proteomes" id="UP000464507"/>
    </source>
</evidence>
<reference evidence="2 3" key="1">
    <citation type="submission" date="2016-09" db="EMBL/GenBank/DDBJ databases">
        <title>Complete genome sequence of microbes from the polar regions.</title>
        <authorList>
            <person name="Liao L."/>
            <person name="Chen B."/>
        </authorList>
    </citation>
    <scope>NUCLEOTIDE SEQUENCE [LARGE SCALE GENOMIC DNA]</scope>
    <source>
        <strain evidence="2 3">ZS314</strain>
    </source>
</reference>
<dbReference type="GO" id="GO:0006813">
    <property type="term" value="P:potassium ion transport"/>
    <property type="evidence" value="ECO:0007669"/>
    <property type="project" value="InterPro"/>
</dbReference>
<gene>
    <name evidence="2" type="ORF">BHD05_11945</name>
</gene>
<accession>A0A7L5AJM1</accession>
<evidence type="ECO:0000259" key="1">
    <source>
        <dbReference type="PROSITE" id="PS51202"/>
    </source>
</evidence>
<dbReference type="Pfam" id="PF25991">
    <property type="entry name" value="KhtT_N"/>
    <property type="match status" value="1"/>
</dbReference>
<dbReference type="AlphaFoldDB" id="A0A7L5AJM1"/>
<dbReference type="GO" id="GO:0008324">
    <property type="term" value="F:monoatomic cation transmembrane transporter activity"/>
    <property type="evidence" value="ECO:0007669"/>
    <property type="project" value="InterPro"/>
</dbReference>
<dbReference type="Gene3D" id="3.30.70.1450">
    <property type="entry name" value="Regulator of K+ conductance, C-terminal domain"/>
    <property type="match status" value="1"/>
</dbReference>
<dbReference type="SUPFAM" id="SSF116726">
    <property type="entry name" value="TrkA C-terminal domain-like"/>
    <property type="match status" value="1"/>
</dbReference>
<dbReference type="Proteomes" id="UP000464507">
    <property type="component" value="Chromosome"/>
</dbReference>
<dbReference type="InterPro" id="IPR036721">
    <property type="entry name" value="RCK_C_sf"/>
</dbReference>
<dbReference type="OrthoDB" id="5242677at2"/>
<protein>
    <recommendedName>
        <fullName evidence="1">RCK C-terminal domain-containing protein</fullName>
    </recommendedName>
</protein>
<dbReference type="RefSeq" id="WP_161886640.1">
    <property type="nucleotide sequence ID" value="NZ_CP017146.1"/>
</dbReference>
<name>A0A7L5AJM1_9MICO</name>
<proteinExistence type="predicted"/>
<dbReference type="KEGG" id="mant:BHD05_11945"/>
<dbReference type="EMBL" id="CP017146">
    <property type="protein sequence ID" value="QHO70252.1"/>
    <property type="molecule type" value="Genomic_DNA"/>
</dbReference>
<evidence type="ECO:0000313" key="2">
    <source>
        <dbReference type="EMBL" id="QHO70252.1"/>
    </source>
</evidence>
<dbReference type="InterPro" id="IPR006037">
    <property type="entry name" value="RCK_C"/>
</dbReference>
<sequence>MTAFDPDLEEVHVREHPLPGSARFFELTLSGGTVLEIFTQSDSSDSHLAVLPPDADTPVVNLRLSKAEAITLSSLISGVKFVVRTHEGTDAADTAGPSTVKLRASSPAVGKTLRQIEAPEPDQAQVLAVIRDDTEELLEGDVERRCTVGDRLVLVGRPGALARLVRYLNG</sequence>
<keyword evidence="3" id="KW-1185">Reference proteome</keyword>
<feature type="domain" description="RCK C-terminal" evidence="1">
    <location>
        <begin position="85"/>
        <end position="170"/>
    </location>
</feature>
<organism evidence="2 3">
    <name type="scientific">Marisediminicola antarctica</name>
    <dbReference type="NCBI Taxonomy" id="674079"/>
    <lineage>
        <taxon>Bacteria</taxon>
        <taxon>Bacillati</taxon>
        <taxon>Actinomycetota</taxon>
        <taxon>Actinomycetes</taxon>
        <taxon>Micrococcales</taxon>
        <taxon>Microbacteriaceae</taxon>
        <taxon>Marisediminicola</taxon>
    </lineage>
</organism>
<dbReference type="InterPro" id="IPR058776">
    <property type="entry name" value="KhtT-like_N"/>
</dbReference>
<dbReference type="Pfam" id="PF02080">
    <property type="entry name" value="TrkA_C"/>
    <property type="match status" value="1"/>
</dbReference>
<dbReference type="PROSITE" id="PS51202">
    <property type="entry name" value="RCK_C"/>
    <property type="match status" value="1"/>
</dbReference>